<evidence type="ECO:0000313" key="9">
    <source>
        <dbReference type="EMBL" id="PXX79673.1"/>
    </source>
</evidence>
<protein>
    <submittedName>
        <fullName evidence="9">PTS system mannose-specific IIA component/PTS system ascorbate-specific IIA component</fullName>
    </submittedName>
</protein>
<dbReference type="AlphaFoldDB" id="A0A318L2E9"/>
<dbReference type="PANTHER" id="PTHR33799">
    <property type="entry name" value="PTS PERMEASE-RELATED-RELATED"/>
    <property type="match status" value="1"/>
</dbReference>
<name>A0A318L2E9_9FIRM</name>
<dbReference type="Pfam" id="PF03610">
    <property type="entry name" value="EIIA-man"/>
    <property type="match status" value="1"/>
</dbReference>
<keyword evidence="6" id="KW-0598">Phosphotransferase system</keyword>
<keyword evidence="10" id="KW-1185">Reference proteome</keyword>
<dbReference type="PANTHER" id="PTHR33799:SF1">
    <property type="entry name" value="PTS SYSTEM MANNOSE-SPECIFIC EIIAB COMPONENT-RELATED"/>
    <property type="match status" value="1"/>
</dbReference>
<keyword evidence="7" id="KW-0418">Kinase</keyword>
<accession>A0A318L2E9</accession>
<evidence type="ECO:0000256" key="1">
    <source>
        <dbReference type="ARBA" id="ARBA00004496"/>
    </source>
</evidence>
<proteinExistence type="predicted"/>
<dbReference type="GO" id="GO:0005737">
    <property type="term" value="C:cytoplasm"/>
    <property type="evidence" value="ECO:0007669"/>
    <property type="project" value="UniProtKB-SubCell"/>
</dbReference>
<dbReference type="SUPFAM" id="SSF53062">
    <property type="entry name" value="PTS system fructose IIA component-like"/>
    <property type="match status" value="1"/>
</dbReference>
<dbReference type="EMBL" id="QJKH01000005">
    <property type="protein sequence ID" value="PXX79673.1"/>
    <property type="molecule type" value="Genomic_DNA"/>
</dbReference>
<evidence type="ECO:0000256" key="5">
    <source>
        <dbReference type="ARBA" id="ARBA00022679"/>
    </source>
</evidence>
<gene>
    <name evidence="9" type="ORF">DES51_105147</name>
</gene>
<dbReference type="GO" id="GO:0009401">
    <property type="term" value="P:phosphoenolpyruvate-dependent sugar phosphotransferase system"/>
    <property type="evidence" value="ECO:0007669"/>
    <property type="project" value="UniProtKB-KW"/>
</dbReference>
<dbReference type="InterPro" id="IPR033887">
    <property type="entry name" value="PTS_IIA_man"/>
</dbReference>
<evidence type="ECO:0000256" key="6">
    <source>
        <dbReference type="ARBA" id="ARBA00022683"/>
    </source>
</evidence>
<evidence type="ECO:0000256" key="3">
    <source>
        <dbReference type="ARBA" id="ARBA00022490"/>
    </source>
</evidence>
<dbReference type="RefSeq" id="WP_022937048.1">
    <property type="nucleotide sequence ID" value="NZ_CABKRQ010000002.1"/>
</dbReference>
<dbReference type="CDD" id="cd00006">
    <property type="entry name" value="PTS_IIA_man"/>
    <property type="match status" value="1"/>
</dbReference>
<reference evidence="9 10" key="1">
    <citation type="submission" date="2018-05" db="EMBL/GenBank/DDBJ databases">
        <title>Genomic Encyclopedia of Type Strains, Phase IV (KMG-IV): sequencing the most valuable type-strain genomes for metagenomic binning, comparative biology and taxonomic classification.</title>
        <authorList>
            <person name="Goeker M."/>
        </authorList>
    </citation>
    <scope>NUCLEOTIDE SEQUENCE [LARGE SCALE GENOMIC DNA]</scope>
    <source>
        <strain evidence="9 10">JC118</strain>
    </source>
</reference>
<evidence type="ECO:0000256" key="7">
    <source>
        <dbReference type="ARBA" id="ARBA00022777"/>
    </source>
</evidence>
<feature type="domain" description="PTS EIIA type-4" evidence="8">
    <location>
        <begin position="1"/>
        <end position="124"/>
    </location>
</feature>
<sequence length="132" mass="14264">MTHLILATHGTLAESYKQTIAMIAGHSPAESLETLCMSAEKSMAEFVEEAKAVLAKDPDGDYLILADMYGASPCNSSILAFREAHYRVVTGLNLGMVLELLLTMENASLEELSKKAAEIGKNGIQEVYIPNC</sequence>
<evidence type="ECO:0000256" key="4">
    <source>
        <dbReference type="ARBA" id="ARBA00022597"/>
    </source>
</evidence>
<comment type="subcellular location">
    <subcellularLocation>
        <location evidence="1">Cytoplasm</location>
    </subcellularLocation>
</comment>
<organism evidence="9 10">
    <name type="scientific">Dielma fastidiosa</name>
    <dbReference type="NCBI Taxonomy" id="1034346"/>
    <lineage>
        <taxon>Bacteria</taxon>
        <taxon>Bacillati</taxon>
        <taxon>Bacillota</taxon>
        <taxon>Erysipelotrichia</taxon>
        <taxon>Erysipelotrichales</taxon>
        <taxon>Erysipelotrichaceae</taxon>
        <taxon>Dielma</taxon>
    </lineage>
</organism>
<evidence type="ECO:0000259" key="8">
    <source>
        <dbReference type="PROSITE" id="PS51096"/>
    </source>
</evidence>
<keyword evidence="3" id="KW-0963">Cytoplasm</keyword>
<evidence type="ECO:0000313" key="10">
    <source>
        <dbReference type="Proteomes" id="UP000247612"/>
    </source>
</evidence>
<dbReference type="OrthoDB" id="9799827at2"/>
<evidence type="ECO:0000256" key="2">
    <source>
        <dbReference type="ARBA" id="ARBA00022448"/>
    </source>
</evidence>
<dbReference type="GO" id="GO:0016020">
    <property type="term" value="C:membrane"/>
    <property type="evidence" value="ECO:0007669"/>
    <property type="project" value="InterPro"/>
</dbReference>
<dbReference type="Proteomes" id="UP000247612">
    <property type="component" value="Unassembled WGS sequence"/>
</dbReference>
<keyword evidence="4" id="KW-0762">Sugar transport</keyword>
<dbReference type="InterPro" id="IPR036662">
    <property type="entry name" value="PTS_EIIA_man-typ_sf"/>
</dbReference>
<keyword evidence="5" id="KW-0808">Transferase</keyword>
<dbReference type="InterPro" id="IPR051471">
    <property type="entry name" value="Bacterial_PTS_sugar_comp"/>
</dbReference>
<comment type="caution">
    <text evidence="9">The sequence shown here is derived from an EMBL/GenBank/DDBJ whole genome shotgun (WGS) entry which is preliminary data.</text>
</comment>
<dbReference type="PROSITE" id="PS51096">
    <property type="entry name" value="PTS_EIIA_TYPE_4"/>
    <property type="match status" value="1"/>
</dbReference>
<keyword evidence="2" id="KW-0813">Transport</keyword>
<dbReference type="InterPro" id="IPR004701">
    <property type="entry name" value="PTS_EIIA_man-typ"/>
</dbReference>
<dbReference type="Gene3D" id="3.40.50.510">
    <property type="entry name" value="Phosphotransferase system, mannose-type IIA component"/>
    <property type="match status" value="1"/>
</dbReference>
<dbReference type="GO" id="GO:0016301">
    <property type="term" value="F:kinase activity"/>
    <property type="evidence" value="ECO:0007669"/>
    <property type="project" value="UniProtKB-KW"/>
</dbReference>
<dbReference type="STRING" id="1034346.GCA_000313565_00739"/>